<keyword evidence="3" id="KW-1185">Reference proteome</keyword>
<dbReference type="GO" id="GO:0016740">
    <property type="term" value="F:transferase activity"/>
    <property type="evidence" value="ECO:0007669"/>
    <property type="project" value="UniProtKB-KW"/>
</dbReference>
<dbReference type="InterPro" id="IPR001173">
    <property type="entry name" value="Glyco_trans_2-like"/>
</dbReference>
<dbReference type="PANTHER" id="PTHR12526:SF637">
    <property type="entry name" value="GLYCOSYLTRANSFERASE EPSF-RELATED"/>
    <property type="match status" value="1"/>
</dbReference>
<dbReference type="EMBL" id="FCOB02000014">
    <property type="protein sequence ID" value="SAK69597.1"/>
    <property type="molecule type" value="Genomic_DNA"/>
</dbReference>
<organism evidence="2 3">
    <name type="scientific">Caballeronia ptereochthonis</name>
    <dbReference type="NCBI Taxonomy" id="1777144"/>
    <lineage>
        <taxon>Bacteria</taxon>
        <taxon>Pseudomonadati</taxon>
        <taxon>Pseudomonadota</taxon>
        <taxon>Betaproteobacteria</taxon>
        <taxon>Burkholderiales</taxon>
        <taxon>Burkholderiaceae</taxon>
        <taxon>Caballeronia</taxon>
    </lineage>
</organism>
<accession>A0A158BJT8</accession>
<sequence>MEVPNQQMNMSTSVKPNIDVSVVLNMHREGPFIKATLASLNACAQTARAGGLKCELIAVFDRSDESTIKVFTESSIEGFAKHKVVHTDVGSLGLARNAGIDHASGEYIWTADGDDLVSSNAMLELHRLVSAKGPGDYVAYVNYLVAFGEIFFVSKYFDGDHLTVADFAMDHPFVSRIFIKRSVFSKLRYIDLRLTEGFAYEDWEFVTRLRREGFQFLVAPDTAMYYRQRPQSLLRQANGLSAKLIPHTPLFEPKWYAEELARERSRIGDWQSFVQMRHDIHRSSAIQEVMSSPQLRADLLRANLIDPEVDLARIEGSHSHIAVPYHSDHWGFALAEAFEIVGDAAFTDVVLLPWLNPGGGEKYILQVLQELADAQPESRFLVLCGEPAQAHGWSNRLPRRSVLLDVVNAFPTLNDEARDKLVARLLLATTSPGTRLHIKSSVFAHRLLDTYGSVLLTHFQGVYYRFSDGQYVWENHKLTYWSTLRLLRRDLPRLSKVICDCASIARRDKERIGLAHERYHVVYAHANSPRPSSFATEPRKRLLWASRVCGHKRPELLARLARKLKTIFPDVEIDAYGSAEEGYDPRVLFDTGNLSYLGPFESFDSLPLENYDAFIYTSELDGLPNVLLEAMAARLPVVAPDVGGIGELVISGKTGFLIADTPDDEKLIDRYALAIRDLYDDWDATRHLATSAKELVDRRHSYAAFSSRIAAVFGITNTPVQVKEEPVLNANP</sequence>
<dbReference type="Gene3D" id="3.90.550.10">
    <property type="entry name" value="Spore Coat Polysaccharide Biosynthesis Protein SpsA, Chain A"/>
    <property type="match status" value="1"/>
</dbReference>
<reference evidence="2" key="1">
    <citation type="submission" date="2016-01" db="EMBL/GenBank/DDBJ databases">
        <authorList>
            <person name="Peeters C."/>
        </authorList>
    </citation>
    <scope>NUCLEOTIDE SEQUENCE [LARGE SCALE GENOMIC DNA]</scope>
    <source>
        <strain evidence="2">LMG 29326</strain>
    </source>
</reference>
<dbReference type="InterPro" id="IPR029044">
    <property type="entry name" value="Nucleotide-diphossugar_trans"/>
</dbReference>
<dbReference type="SUPFAM" id="SSF53448">
    <property type="entry name" value="Nucleotide-diphospho-sugar transferases"/>
    <property type="match status" value="1"/>
</dbReference>
<dbReference type="PANTHER" id="PTHR12526">
    <property type="entry name" value="GLYCOSYLTRANSFERASE"/>
    <property type="match status" value="1"/>
</dbReference>
<dbReference type="RefSeq" id="WP_087046635.1">
    <property type="nucleotide sequence ID" value="NZ_FCOB02000014.1"/>
</dbReference>
<evidence type="ECO:0000313" key="3">
    <source>
        <dbReference type="Proteomes" id="UP000054978"/>
    </source>
</evidence>
<evidence type="ECO:0000259" key="1">
    <source>
        <dbReference type="Pfam" id="PF00535"/>
    </source>
</evidence>
<comment type="caution">
    <text evidence="2">The sequence shown here is derived from an EMBL/GenBank/DDBJ whole genome shotgun (WGS) entry which is preliminary data.</text>
</comment>
<dbReference type="Proteomes" id="UP000054978">
    <property type="component" value="Unassembled WGS sequence"/>
</dbReference>
<evidence type="ECO:0000313" key="2">
    <source>
        <dbReference type="EMBL" id="SAK69597.1"/>
    </source>
</evidence>
<dbReference type="OrthoDB" id="8536760at2"/>
<dbReference type="AlphaFoldDB" id="A0A158BJT8"/>
<feature type="domain" description="Glycosyltransferase 2-like" evidence="1">
    <location>
        <begin position="21"/>
        <end position="130"/>
    </location>
</feature>
<dbReference type="SUPFAM" id="SSF53756">
    <property type="entry name" value="UDP-Glycosyltransferase/glycogen phosphorylase"/>
    <property type="match status" value="1"/>
</dbReference>
<gene>
    <name evidence="2" type="ORF">AWB83_03274</name>
</gene>
<dbReference type="CDD" id="cd00761">
    <property type="entry name" value="Glyco_tranf_GTA_type"/>
    <property type="match status" value="1"/>
</dbReference>
<dbReference type="Pfam" id="PF00535">
    <property type="entry name" value="Glycos_transf_2"/>
    <property type="match status" value="1"/>
</dbReference>
<name>A0A158BJT8_9BURK</name>
<dbReference type="CDD" id="cd03801">
    <property type="entry name" value="GT4_PimA-like"/>
    <property type="match status" value="1"/>
</dbReference>
<dbReference type="STRING" id="1777144.AWB83_03274"/>
<protein>
    <submittedName>
        <fullName evidence="2">Glycosyltransferase, group 1 family protein</fullName>
    </submittedName>
</protein>
<dbReference type="Gene3D" id="3.40.50.2000">
    <property type="entry name" value="Glycogen Phosphorylase B"/>
    <property type="match status" value="1"/>
</dbReference>
<proteinExistence type="predicted"/>
<dbReference type="Pfam" id="PF13692">
    <property type="entry name" value="Glyco_trans_1_4"/>
    <property type="match status" value="1"/>
</dbReference>